<feature type="transmembrane region" description="Helical" evidence="1">
    <location>
        <begin position="40"/>
        <end position="59"/>
    </location>
</feature>
<keyword evidence="1" id="KW-1133">Transmembrane helix</keyword>
<protein>
    <submittedName>
        <fullName evidence="2">Uncharacterized protein</fullName>
    </submittedName>
</protein>
<feature type="transmembrane region" description="Helical" evidence="1">
    <location>
        <begin position="6"/>
        <end position="28"/>
    </location>
</feature>
<evidence type="ECO:0000313" key="2">
    <source>
        <dbReference type="EMBL" id="KKS57328.1"/>
    </source>
</evidence>
<dbReference type="AlphaFoldDB" id="A0A0G1D5K7"/>
<accession>A0A0G1D5K7</accession>
<evidence type="ECO:0000256" key="1">
    <source>
        <dbReference type="SAM" id="Phobius"/>
    </source>
</evidence>
<sequence>MAFPLYYLLFPLAVFGAIYAIFVLMDLYHLASFAEMHFTSFVMTFIFLAGVAYICFWGWTFLAPLNWNETVTIFNGITFNAPTY</sequence>
<reference evidence="2 3" key="1">
    <citation type="journal article" date="2015" name="Nature">
        <title>rRNA introns, odd ribosomes, and small enigmatic genomes across a large radiation of phyla.</title>
        <authorList>
            <person name="Brown C.T."/>
            <person name="Hug L.A."/>
            <person name="Thomas B.C."/>
            <person name="Sharon I."/>
            <person name="Castelle C.J."/>
            <person name="Singh A."/>
            <person name="Wilkins M.J."/>
            <person name="Williams K.H."/>
            <person name="Banfield J.F."/>
        </authorList>
    </citation>
    <scope>NUCLEOTIDE SEQUENCE [LARGE SCALE GENOMIC DNA]</scope>
</reference>
<proteinExistence type="predicted"/>
<name>A0A0G1D5K7_9BACT</name>
<keyword evidence="1" id="KW-0472">Membrane</keyword>
<comment type="caution">
    <text evidence="2">The sequence shown here is derived from an EMBL/GenBank/DDBJ whole genome shotgun (WGS) entry which is preliminary data.</text>
</comment>
<evidence type="ECO:0000313" key="3">
    <source>
        <dbReference type="Proteomes" id="UP000034837"/>
    </source>
</evidence>
<organism evidence="2 3">
    <name type="scientific">Candidatus Magasanikbacteria bacterium GW2011_GWA2_42_32</name>
    <dbReference type="NCBI Taxonomy" id="1619039"/>
    <lineage>
        <taxon>Bacteria</taxon>
        <taxon>Candidatus Magasanikiibacteriota</taxon>
    </lineage>
</organism>
<dbReference type="Proteomes" id="UP000034837">
    <property type="component" value="Unassembled WGS sequence"/>
</dbReference>
<gene>
    <name evidence="2" type="ORF">UV20_C0002G0117</name>
</gene>
<dbReference type="EMBL" id="LCDO01000002">
    <property type="protein sequence ID" value="KKS57328.1"/>
    <property type="molecule type" value="Genomic_DNA"/>
</dbReference>
<keyword evidence="1" id="KW-0812">Transmembrane</keyword>